<dbReference type="InterPro" id="IPR010323">
    <property type="entry name" value="DUF924"/>
</dbReference>
<gene>
    <name evidence="1" type="ORF">GCM10016272_17980</name>
</gene>
<evidence type="ECO:0000313" key="1">
    <source>
        <dbReference type="EMBL" id="GHD33666.1"/>
    </source>
</evidence>
<dbReference type="Pfam" id="PF06041">
    <property type="entry name" value="DUF924"/>
    <property type="match status" value="1"/>
</dbReference>
<organism evidence="1 2">
    <name type="scientific">Psychrobacter glaciei</name>
    <dbReference type="NCBI Taxonomy" id="619771"/>
    <lineage>
        <taxon>Bacteria</taxon>
        <taxon>Pseudomonadati</taxon>
        <taxon>Pseudomonadota</taxon>
        <taxon>Gammaproteobacteria</taxon>
        <taxon>Moraxellales</taxon>
        <taxon>Moraxellaceae</taxon>
        <taxon>Psychrobacter</taxon>
    </lineage>
</organism>
<dbReference type="EMBL" id="BMZR01000003">
    <property type="protein sequence ID" value="GHD33666.1"/>
    <property type="molecule type" value="Genomic_DNA"/>
</dbReference>
<protein>
    <submittedName>
        <fullName evidence="1">Membrane protein</fullName>
    </submittedName>
</protein>
<sequence length="221" mass="25743">MSLSTDYSSAASQTNLSKLESRNIDLTHLDPNARAVLDFWFDKNNEQHWFAKNDDFDQRIHDKFGKIWQAAKQGECAPWRWSENQNDVNSSMTNLAGRLAEIIVLDQFSRNLCRGQACAFAQDNMAVVLAQEAIQQLHFDTLPMEWRRFTIIPFMHSESAVIHERYLTLFEQLNDATTLDFEHRHKDVIDQFGRYPHRNKTLGRETTSDEKVFLKQPSSSF</sequence>
<proteinExistence type="predicted"/>
<dbReference type="Gene3D" id="1.25.40.10">
    <property type="entry name" value="Tetratricopeptide repeat domain"/>
    <property type="match status" value="1"/>
</dbReference>
<evidence type="ECO:0000313" key="2">
    <source>
        <dbReference type="Proteomes" id="UP000610203"/>
    </source>
</evidence>
<dbReference type="RefSeq" id="WP_189584822.1">
    <property type="nucleotide sequence ID" value="NZ_BMZR01000003.1"/>
</dbReference>
<dbReference type="Gene3D" id="1.20.58.320">
    <property type="entry name" value="TPR-like"/>
    <property type="match status" value="1"/>
</dbReference>
<dbReference type="InterPro" id="IPR011990">
    <property type="entry name" value="TPR-like_helical_dom_sf"/>
</dbReference>
<reference evidence="2" key="1">
    <citation type="journal article" date="2019" name="Int. J. Syst. Evol. Microbiol.">
        <title>The Global Catalogue of Microorganisms (GCM) 10K type strain sequencing project: providing services to taxonomists for standard genome sequencing and annotation.</title>
        <authorList>
            <consortium name="The Broad Institute Genomics Platform"/>
            <consortium name="The Broad Institute Genome Sequencing Center for Infectious Disease"/>
            <person name="Wu L."/>
            <person name="Ma J."/>
        </authorList>
    </citation>
    <scope>NUCLEOTIDE SEQUENCE [LARGE SCALE GENOMIC DNA]</scope>
    <source>
        <strain evidence="2">KCTC 42280</strain>
    </source>
</reference>
<name>A0ABQ3GRV2_9GAMM</name>
<comment type="caution">
    <text evidence="1">The sequence shown here is derived from an EMBL/GenBank/DDBJ whole genome shotgun (WGS) entry which is preliminary data.</text>
</comment>
<keyword evidence="2" id="KW-1185">Reference proteome</keyword>
<accession>A0ABQ3GRV2</accession>
<dbReference type="SUPFAM" id="SSF48452">
    <property type="entry name" value="TPR-like"/>
    <property type="match status" value="1"/>
</dbReference>
<dbReference type="Proteomes" id="UP000610203">
    <property type="component" value="Unassembled WGS sequence"/>
</dbReference>